<accession>A0A2Z7AT72</accession>
<name>A0A2Z7AT72_9LAMI</name>
<dbReference type="Proteomes" id="UP000250235">
    <property type="component" value="Unassembled WGS sequence"/>
</dbReference>
<proteinExistence type="predicted"/>
<dbReference type="EMBL" id="KV014374">
    <property type="protein sequence ID" value="KZV22402.1"/>
    <property type="molecule type" value="Genomic_DNA"/>
</dbReference>
<protein>
    <submittedName>
        <fullName evidence="1">Uncharacterized protein</fullName>
    </submittedName>
</protein>
<dbReference type="AlphaFoldDB" id="A0A2Z7AT72"/>
<gene>
    <name evidence="1" type="ORF">F511_24461</name>
</gene>
<organism evidence="1 2">
    <name type="scientific">Dorcoceras hygrometricum</name>
    <dbReference type="NCBI Taxonomy" id="472368"/>
    <lineage>
        <taxon>Eukaryota</taxon>
        <taxon>Viridiplantae</taxon>
        <taxon>Streptophyta</taxon>
        <taxon>Embryophyta</taxon>
        <taxon>Tracheophyta</taxon>
        <taxon>Spermatophyta</taxon>
        <taxon>Magnoliopsida</taxon>
        <taxon>eudicotyledons</taxon>
        <taxon>Gunneridae</taxon>
        <taxon>Pentapetalae</taxon>
        <taxon>asterids</taxon>
        <taxon>lamiids</taxon>
        <taxon>Lamiales</taxon>
        <taxon>Gesneriaceae</taxon>
        <taxon>Didymocarpoideae</taxon>
        <taxon>Trichosporeae</taxon>
        <taxon>Loxocarpinae</taxon>
        <taxon>Dorcoceras</taxon>
    </lineage>
</organism>
<evidence type="ECO:0000313" key="2">
    <source>
        <dbReference type="Proteomes" id="UP000250235"/>
    </source>
</evidence>
<evidence type="ECO:0000313" key="1">
    <source>
        <dbReference type="EMBL" id="KZV22402.1"/>
    </source>
</evidence>
<sequence length="112" mass="12374">MAHCTTAQWLRVAAGHRAALDRASICAAAVITARQERRTAARLLPQYCATSANVWWAVSSVSGVKVVILKEPSSKKRDMKLECRHQNNIVAKSLMAKQGRRRGFLEKSGRSV</sequence>
<keyword evidence="2" id="KW-1185">Reference proteome</keyword>
<reference evidence="1 2" key="1">
    <citation type="journal article" date="2015" name="Proc. Natl. Acad. Sci. U.S.A.">
        <title>The resurrection genome of Boea hygrometrica: A blueprint for survival of dehydration.</title>
        <authorList>
            <person name="Xiao L."/>
            <person name="Yang G."/>
            <person name="Zhang L."/>
            <person name="Yang X."/>
            <person name="Zhao S."/>
            <person name="Ji Z."/>
            <person name="Zhou Q."/>
            <person name="Hu M."/>
            <person name="Wang Y."/>
            <person name="Chen M."/>
            <person name="Xu Y."/>
            <person name="Jin H."/>
            <person name="Xiao X."/>
            <person name="Hu G."/>
            <person name="Bao F."/>
            <person name="Hu Y."/>
            <person name="Wan P."/>
            <person name="Li L."/>
            <person name="Deng X."/>
            <person name="Kuang T."/>
            <person name="Xiang C."/>
            <person name="Zhu J.K."/>
            <person name="Oliver M.J."/>
            <person name="He Y."/>
        </authorList>
    </citation>
    <scope>NUCLEOTIDE SEQUENCE [LARGE SCALE GENOMIC DNA]</scope>
    <source>
        <strain evidence="2">cv. XS01</strain>
    </source>
</reference>